<sequence>GFLDDQFNQLQKLQDESSPYFVMEVMTMFFGDSEKLLNRIALALEQKPVDFKSVDSNVHQFKGSSASVGVVRVKDVCTNFRNICEAQNLEGRVVQSENSFSITFSPLPFLNMHFIALKCVYRPEIKSHFHHSPSSGIVLSIFSWVAELQQEIQAAGGSVSTVE</sequence>
<keyword evidence="3" id="KW-0007">Acetylation</keyword>
<evidence type="ECO:0000256" key="2">
    <source>
        <dbReference type="ARBA" id="ARBA00022864"/>
    </source>
</evidence>
<dbReference type="GO" id="GO:0043424">
    <property type="term" value="F:protein histidine kinase binding"/>
    <property type="evidence" value="ECO:0007669"/>
    <property type="project" value="UniProtKB-UniRule"/>
</dbReference>
<reference evidence="9 10" key="1">
    <citation type="submission" date="2018-09" db="EMBL/GenBank/DDBJ databases">
        <title>A high-quality reference genome of wild soybean provides a powerful tool to mine soybean genomes.</title>
        <authorList>
            <person name="Xie M."/>
            <person name="Chung C.Y.L."/>
            <person name="Li M.-W."/>
            <person name="Wong F.-L."/>
            <person name="Chan T.-F."/>
            <person name="Lam H.-M."/>
        </authorList>
    </citation>
    <scope>NUCLEOTIDE SEQUENCE [LARGE SCALE GENOMIC DNA]</scope>
    <source>
        <strain evidence="10">cv. W05</strain>
        <tissue evidence="9">Hypocotyl of etiolated seedlings</tissue>
    </source>
</reference>
<dbReference type="GO" id="GO:0005634">
    <property type="term" value="C:nucleus"/>
    <property type="evidence" value="ECO:0007669"/>
    <property type="project" value="UniProtKB-SubCell"/>
</dbReference>
<keyword evidence="6" id="KW-0597">Phosphoprotein</keyword>
<comment type="function">
    <text evidence="7">Functions as a two-component phosphorelay mediators between cytokinin sensor histidine kinases and response regulators (B-type ARRs). Plays an important role in propagating cytokinin signal transduction.</text>
</comment>
<dbReference type="PANTHER" id="PTHR28242:SF13">
    <property type="entry name" value="HISTIDINE-CONTAINING PHOSPHOTRANSFER PROTEIN 5"/>
    <property type="match status" value="1"/>
</dbReference>
<dbReference type="GO" id="GO:0000160">
    <property type="term" value="P:phosphorelay signal transduction system"/>
    <property type="evidence" value="ECO:0007669"/>
    <property type="project" value="UniProtKB-UniRule"/>
</dbReference>
<dbReference type="FunFam" id="1.20.120.160:FF:000001">
    <property type="entry name" value="Histidine-containing phosphotransfer protein 1"/>
    <property type="match status" value="1"/>
</dbReference>
<dbReference type="InterPro" id="IPR008207">
    <property type="entry name" value="Sig_transdc_His_kin_Hpt_dom"/>
</dbReference>
<evidence type="ECO:0000313" key="10">
    <source>
        <dbReference type="Proteomes" id="UP000289340"/>
    </source>
</evidence>
<feature type="modified residue" description="Phosphohistidine" evidence="6">
    <location>
        <position position="59"/>
    </location>
</feature>
<dbReference type="GO" id="GO:0005829">
    <property type="term" value="C:cytosol"/>
    <property type="evidence" value="ECO:0007669"/>
    <property type="project" value="UniProtKB-SubCell"/>
</dbReference>
<feature type="non-terminal residue" evidence="9">
    <location>
        <position position="1"/>
    </location>
</feature>
<gene>
    <name evidence="9" type="ORF">D0Y65_051552</name>
</gene>
<feature type="domain" description="HPt" evidence="8">
    <location>
        <begin position="18"/>
        <end position="117"/>
    </location>
</feature>
<evidence type="ECO:0000313" key="9">
    <source>
        <dbReference type="EMBL" id="RZB48058.1"/>
    </source>
</evidence>
<keyword evidence="4 7" id="KW-0902">Two-component regulatory system</keyword>
<evidence type="ECO:0000256" key="4">
    <source>
        <dbReference type="ARBA" id="ARBA00023012"/>
    </source>
</evidence>
<keyword evidence="5" id="KW-0539">Nucleus</keyword>
<proteinExistence type="predicted"/>
<dbReference type="PANTHER" id="PTHR28242">
    <property type="entry name" value="PHOSPHORELAY INTERMEDIATE PROTEIN YPD1"/>
    <property type="match status" value="1"/>
</dbReference>
<comment type="caution">
    <text evidence="9">The sequence shown here is derived from an EMBL/GenBank/DDBJ whole genome shotgun (WGS) entry which is preliminary data.</text>
</comment>
<organism evidence="9 10">
    <name type="scientific">Glycine soja</name>
    <name type="common">Wild soybean</name>
    <dbReference type="NCBI Taxonomy" id="3848"/>
    <lineage>
        <taxon>Eukaryota</taxon>
        <taxon>Viridiplantae</taxon>
        <taxon>Streptophyta</taxon>
        <taxon>Embryophyta</taxon>
        <taxon>Tracheophyta</taxon>
        <taxon>Spermatophyta</taxon>
        <taxon>Magnoliopsida</taxon>
        <taxon>eudicotyledons</taxon>
        <taxon>Gunneridae</taxon>
        <taxon>Pentapetalae</taxon>
        <taxon>rosids</taxon>
        <taxon>fabids</taxon>
        <taxon>Fabales</taxon>
        <taxon>Fabaceae</taxon>
        <taxon>Papilionoideae</taxon>
        <taxon>50 kb inversion clade</taxon>
        <taxon>NPAAA clade</taxon>
        <taxon>indigoferoid/millettioid clade</taxon>
        <taxon>Phaseoleae</taxon>
        <taxon>Glycine</taxon>
        <taxon>Glycine subgen. Soja</taxon>
    </lineage>
</organism>
<evidence type="ECO:0000256" key="5">
    <source>
        <dbReference type="ARBA" id="ARBA00023242"/>
    </source>
</evidence>
<dbReference type="CDD" id="cd00088">
    <property type="entry name" value="HPT"/>
    <property type="match status" value="1"/>
</dbReference>
<accession>A0A445FGP5</accession>
<dbReference type="InterPro" id="IPR045871">
    <property type="entry name" value="AHP1-5/YPD1"/>
</dbReference>
<evidence type="ECO:0000256" key="7">
    <source>
        <dbReference type="RuleBase" id="RU369004"/>
    </source>
</evidence>
<dbReference type="GO" id="GO:0009736">
    <property type="term" value="P:cytokinin-activated signaling pathway"/>
    <property type="evidence" value="ECO:0007669"/>
    <property type="project" value="UniProtKB-KW"/>
</dbReference>
<keyword evidence="10" id="KW-1185">Reference proteome</keyword>
<evidence type="ECO:0000256" key="3">
    <source>
        <dbReference type="ARBA" id="ARBA00022990"/>
    </source>
</evidence>
<protein>
    <recommendedName>
        <fullName evidence="7">Histidine-containing phosphotransfer protein</fullName>
    </recommendedName>
</protein>
<dbReference type="Proteomes" id="UP000289340">
    <property type="component" value="Chromosome 19"/>
</dbReference>
<evidence type="ECO:0000256" key="1">
    <source>
        <dbReference type="ARBA" id="ARBA00022490"/>
    </source>
</evidence>
<dbReference type="Pfam" id="PF01627">
    <property type="entry name" value="Hpt"/>
    <property type="match status" value="1"/>
</dbReference>
<evidence type="ECO:0000259" key="8">
    <source>
        <dbReference type="PROSITE" id="PS50894"/>
    </source>
</evidence>
<keyword evidence="1" id="KW-0963">Cytoplasm</keyword>
<dbReference type="GO" id="GO:0009927">
    <property type="term" value="F:histidine phosphotransfer kinase activity"/>
    <property type="evidence" value="ECO:0007669"/>
    <property type="project" value="UniProtKB-UniRule"/>
</dbReference>
<name>A0A445FGP5_GLYSO</name>
<dbReference type="AlphaFoldDB" id="A0A445FGP5"/>
<comment type="domain">
    <text evidence="7">Histidine-containing phosphotransfer domain (HPt) contains an active histidine that mediates the phosphotransfer.</text>
</comment>
<dbReference type="InterPro" id="IPR036641">
    <property type="entry name" value="HPT_dom_sf"/>
</dbReference>
<keyword evidence="2 7" id="KW-0932">Cytokinin signaling pathway</keyword>
<dbReference type="Gene3D" id="1.20.120.160">
    <property type="entry name" value="HPT domain"/>
    <property type="match status" value="1"/>
</dbReference>
<comment type="subcellular location">
    <subcellularLocation>
        <location evidence="7">Cytoplasm</location>
        <location evidence="7">Cytosol</location>
    </subcellularLocation>
    <subcellularLocation>
        <location evidence="7">Nucleus</location>
    </subcellularLocation>
</comment>
<dbReference type="PROSITE" id="PS50894">
    <property type="entry name" value="HPT"/>
    <property type="match status" value="1"/>
</dbReference>
<dbReference type="EMBL" id="QZWG01000019">
    <property type="protein sequence ID" value="RZB48058.1"/>
    <property type="molecule type" value="Genomic_DNA"/>
</dbReference>
<dbReference type="SUPFAM" id="SSF47226">
    <property type="entry name" value="Histidine-containing phosphotransfer domain, HPT domain"/>
    <property type="match status" value="1"/>
</dbReference>
<evidence type="ECO:0000256" key="6">
    <source>
        <dbReference type="PROSITE-ProRule" id="PRU00110"/>
    </source>
</evidence>